<sequence>MIKITKKEVKKVLNLKGELLEIVIIYNRLNEEKKESDEKMKPLKPQIIKMLTNMDITKAMSQIYSVNWSHIIEERISTKKLKEELFALEDQKIKEIWKRCLYKNEYDRLTVKKRKGGENIF</sequence>
<gene>
    <name evidence="1" type="ORF">LCGC14_1211600</name>
</gene>
<name>A0A0F9LIA3_9ZZZZ</name>
<dbReference type="AlphaFoldDB" id="A0A0F9LIA3"/>
<accession>A0A0F9LIA3</accession>
<dbReference type="EMBL" id="LAZR01006307">
    <property type="protein sequence ID" value="KKM93133.1"/>
    <property type="molecule type" value="Genomic_DNA"/>
</dbReference>
<organism evidence="1">
    <name type="scientific">marine sediment metagenome</name>
    <dbReference type="NCBI Taxonomy" id="412755"/>
    <lineage>
        <taxon>unclassified sequences</taxon>
        <taxon>metagenomes</taxon>
        <taxon>ecological metagenomes</taxon>
    </lineage>
</organism>
<protein>
    <submittedName>
        <fullName evidence="1">Uncharacterized protein</fullName>
    </submittedName>
</protein>
<evidence type="ECO:0000313" key="1">
    <source>
        <dbReference type="EMBL" id="KKM93133.1"/>
    </source>
</evidence>
<proteinExistence type="predicted"/>
<comment type="caution">
    <text evidence="1">The sequence shown here is derived from an EMBL/GenBank/DDBJ whole genome shotgun (WGS) entry which is preliminary data.</text>
</comment>
<reference evidence="1" key="1">
    <citation type="journal article" date="2015" name="Nature">
        <title>Complex archaea that bridge the gap between prokaryotes and eukaryotes.</title>
        <authorList>
            <person name="Spang A."/>
            <person name="Saw J.H."/>
            <person name="Jorgensen S.L."/>
            <person name="Zaremba-Niedzwiedzka K."/>
            <person name="Martijn J."/>
            <person name="Lind A.E."/>
            <person name="van Eijk R."/>
            <person name="Schleper C."/>
            <person name="Guy L."/>
            <person name="Ettema T.J."/>
        </authorList>
    </citation>
    <scope>NUCLEOTIDE SEQUENCE</scope>
</reference>